<evidence type="ECO:0000256" key="16">
    <source>
        <dbReference type="ARBA" id="ARBA00049551"/>
    </source>
</evidence>
<dbReference type="GO" id="GO:0003954">
    <property type="term" value="F:NADH dehydrogenase activity"/>
    <property type="evidence" value="ECO:0007669"/>
    <property type="project" value="TreeGrafter"/>
</dbReference>
<keyword evidence="14 17" id="KW-0496">Mitochondrion</keyword>
<accession>A0A343FL83</accession>
<feature type="transmembrane region" description="Helical" evidence="17">
    <location>
        <begin position="83"/>
        <end position="101"/>
    </location>
</feature>
<feature type="transmembrane region" description="Helical" evidence="17">
    <location>
        <begin position="107"/>
        <end position="125"/>
    </location>
</feature>
<evidence type="ECO:0000256" key="8">
    <source>
        <dbReference type="ARBA" id="ARBA00022692"/>
    </source>
</evidence>
<dbReference type="GO" id="GO:0031966">
    <property type="term" value="C:mitochondrial membrane"/>
    <property type="evidence" value="ECO:0007669"/>
    <property type="project" value="UniProtKB-SubCell"/>
</dbReference>
<evidence type="ECO:0000256" key="17">
    <source>
        <dbReference type="RuleBase" id="RU003297"/>
    </source>
</evidence>
<evidence type="ECO:0000256" key="6">
    <source>
        <dbReference type="ARBA" id="ARBA00022448"/>
    </source>
</evidence>
<name>A0A343FL83_9HEMI</name>
<feature type="domain" description="NADH:ubiquinone oxidoreductase chain 4 N-terminal" evidence="19">
    <location>
        <begin position="2"/>
        <end position="96"/>
    </location>
</feature>
<keyword evidence="6 17" id="KW-0813">Transport</keyword>
<dbReference type="InterPro" id="IPR001750">
    <property type="entry name" value="ND/Mrp_TM"/>
</dbReference>
<dbReference type="InterPro" id="IPR003918">
    <property type="entry name" value="NADH_UbQ_OxRdtase"/>
</dbReference>
<dbReference type="PANTHER" id="PTHR43507:SF20">
    <property type="entry name" value="NADH-UBIQUINONE OXIDOREDUCTASE CHAIN 4"/>
    <property type="match status" value="1"/>
</dbReference>
<comment type="function">
    <text evidence="17">Core subunit of the mitochondrial membrane respiratory chain NADH dehydrogenase (Complex I) which catalyzes electron transfer from NADH through the respiratory chain, using ubiquinone as an electron acceptor. Essential for the catalytic activity and assembly of complex I.</text>
</comment>
<comment type="catalytic activity">
    <reaction evidence="16 17">
        <text>a ubiquinone + NADH + 5 H(+)(in) = a ubiquinol + NAD(+) + 4 H(+)(out)</text>
        <dbReference type="Rhea" id="RHEA:29091"/>
        <dbReference type="Rhea" id="RHEA-COMP:9565"/>
        <dbReference type="Rhea" id="RHEA-COMP:9566"/>
        <dbReference type="ChEBI" id="CHEBI:15378"/>
        <dbReference type="ChEBI" id="CHEBI:16389"/>
        <dbReference type="ChEBI" id="CHEBI:17976"/>
        <dbReference type="ChEBI" id="CHEBI:57540"/>
        <dbReference type="ChEBI" id="CHEBI:57945"/>
        <dbReference type="EC" id="7.1.1.2"/>
    </reaction>
</comment>
<evidence type="ECO:0000259" key="18">
    <source>
        <dbReference type="Pfam" id="PF00361"/>
    </source>
</evidence>
<evidence type="ECO:0000256" key="13">
    <source>
        <dbReference type="ARBA" id="ARBA00023075"/>
    </source>
</evidence>
<comment type="subcellular location">
    <subcellularLocation>
        <location evidence="2 17">Mitochondrion membrane</location>
        <topology evidence="2 17">Multi-pass membrane protein</topology>
    </subcellularLocation>
</comment>
<dbReference type="Pfam" id="PF00361">
    <property type="entry name" value="Proton_antipo_M"/>
    <property type="match status" value="1"/>
</dbReference>
<evidence type="ECO:0000256" key="12">
    <source>
        <dbReference type="ARBA" id="ARBA00023027"/>
    </source>
</evidence>
<keyword evidence="12 17" id="KW-0520">NAD</keyword>
<dbReference type="InterPro" id="IPR000260">
    <property type="entry name" value="NADH4_N"/>
</dbReference>
<evidence type="ECO:0000256" key="2">
    <source>
        <dbReference type="ARBA" id="ARBA00004225"/>
    </source>
</evidence>
<proteinExistence type="inferred from homology"/>
<feature type="transmembrane region" description="Helical" evidence="17">
    <location>
        <begin position="209"/>
        <end position="229"/>
    </location>
</feature>
<evidence type="ECO:0000313" key="20">
    <source>
        <dbReference type="EMBL" id="ASR18176.1"/>
    </source>
</evidence>
<evidence type="ECO:0000256" key="10">
    <source>
        <dbReference type="ARBA" id="ARBA00022982"/>
    </source>
</evidence>
<feature type="transmembrane region" description="Helical" evidence="17">
    <location>
        <begin position="53"/>
        <end position="76"/>
    </location>
</feature>
<keyword evidence="15 17" id="KW-0472">Membrane</keyword>
<geneLocation type="mitochondrion" evidence="20"/>
<protein>
    <recommendedName>
        <fullName evidence="5 17">NADH-ubiquinone oxidoreductase chain 4</fullName>
        <ecNumber evidence="4 17">7.1.1.2</ecNumber>
    </recommendedName>
</protein>
<comment type="function">
    <text evidence="1">Core subunit of the mitochondrial membrane respiratory chain NADH dehydrogenase (Complex I) that is believed to belong to the minimal assembly required for catalysis. Complex I functions in the transfer of electrons from NADH to the respiratory chain. The immediate electron acceptor for the enzyme is believed to be ubiquinone.</text>
</comment>
<reference evidence="20" key="1">
    <citation type="journal article" date="2017" name="Sci. Rep.">
        <title>Deep-level phylogeny of Cicadomorpha inferred from mitochondrial genomes sequenced by NGS.</title>
        <authorList>
            <person name="Song N."/>
            <person name="Cai W."/>
            <person name="Li H."/>
        </authorList>
    </citation>
    <scope>NUCLEOTIDE SEQUENCE</scope>
</reference>
<dbReference type="AlphaFoldDB" id="A0A343FL83"/>
<evidence type="ECO:0000256" key="7">
    <source>
        <dbReference type="ARBA" id="ARBA00022660"/>
    </source>
</evidence>
<dbReference type="GO" id="GO:0048039">
    <property type="term" value="F:ubiquinone binding"/>
    <property type="evidence" value="ECO:0007669"/>
    <property type="project" value="TreeGrafter"/>
</dbReference>
<feature type="transmembrane region" description="Helical" evidence="17">
    <location>
        <begin position="291"/>
        <end position="316"/>
    </location>
</feature>
<feature type="transmembrane region" description="Helical" evidence="17">
    <location>
        <begin position="7"/>
        <end position="33"/>
    </location>
</feature>
<feature type="transmembrane region" description="Helical" evidence="17">
    <location>
        <begin position="137"/>
        <end position="156"/>
    </location>
</feature>
<feature type="transmembrane region" description="Helical" evidence="17">
    <location>
        <begin position="241"/>
        <end position="259"/>
    </location>
</feature>
<keyword evidence="9" id="KW-1278">Translocase</keyword>
<evidence type="ECO:0000259" key="19">
    <source>
        <dbReference type="Pfam" id="PF01059"/>
    </source>
</evidence>
<organism evidence="20">
    <name type="scientific">Tricentrus sp. EMHAU-15041605</name>
    <dbReference type="NCBI Taxonomy" id="2023770"/>
    <lineage>
        <taxon>Eukaryota</taxon>
        <taxon>Metazoa</taxon>
        <taxon>Ecdysozoa</taxon>
        <taxon>Arthropoda</taxon>
        <taxon>Hexapoda</taxon>
        <taxon>Insecta</taxon>
        <taxon>Pterygota</taxon>
        <taxon>Neoptera</taxon>
        <taxon>Paraneoptera</taxon>
        <taxon>Hemiptera</taxon>
        <taxon>Auchenorrhyncha</taxon>
        <taxon>Membracoidea</taxon>
        <taxon>Membracidae</taxon>
        <taxon>Tricentrus</taxon>
    </lineage>
</organism>
<dbReference type="EMBL" id="KY039115">
    <property type="protein sequence ID" value="ASR18176.1"/>
    <property type="molecule type" value="Genomic_DNA"/>
</dbReference>
<gene>
    <name evidence="20" type="primary">nad4</name>
</gene>
<comment type="similarity">
    <text evidence="3 17">Belongs to the complex I subunit 4 family.</text>
</comment>
<dbReference type="GO" id="GO:0042773">
    <property type="term" value="P:ATP synthesis coupled electron transport"/>
    <property type="evidence" value="ECO:0007669"/>
    <property type="project" value="InterPro"/>
</dbReference>
<dbReference type="PRINTS" id="PR01437">
    <property type="entry name" value="NUOXDRDTASE4"/>
</dbReference>
<feature type="transmembrane region" description="Helical" evidence="17">
    <location>
        <begin position="176"/>
        <end position="197"/>
    </location>
</feature>
<evidence type="ECO:0000256" key="5">
    <source>
        <dbReference type="ARBA" id="ARBA00021006"/>
    </source>
</evidence>
<evidence type="ECO:0000256" key="3">
    <source>
        <dbReference type="ARBA" id="ARBA00009025"/>
    </source>
</evidence>
<evidence type="ECO:0000256" key="1">
    <source>
        <dbReference type="ARBA" id="ARBA00003257"/>
    </source>
</evidence>
<keyword evidence="11 17" id="KW-1133">Transmembrane helix</keyword>
<dbReference type="EC" id="7.1.1.2" evidence="4 17"/>
<evidence type="ECO:0000256" key="9">
    <source>
        <dbReference type="ARBA" id="ARBA00022967"/>
    </source>
</evidence>
<evidence type="ECO:0000256" key="4">
    <source>
        <dbReference type="ARBA" id="ARBA00012944"/>
    </source>
</evidence>
<feature type="transmembrane region" description="Helical" evidence="17">
    <location>
        <begin position="414"/>
        <end position="433"/>
    </location>
</feature>
<dbReference type="GO" id="GO:0008137">
    <property type="term" value="F:NADH dehydrogenase (ubiquinone) activity"/>
    <property type="evidence" value="ECO:0007669"/>
    <property type="project" value="UniProtKB-UniRule"/>
</dbReference>
<keyword evidence="10 17" id="KW-0249">Electron transport</keyword>
<feature type="transmembrane region" description="Helical" evidence="17">
    <location>
        <begin position="323"/>
        <end position="343"/>
    </location>
</feature>
<evidence type="ECO:0000256" key="11">
    <source>
        <dbReference type="ARBA" id="ARBA00022989"/>
    </source>
</evidence>
<feature type="domain" description="NADH:quinone oxidoreductase/Mrp antiporter transmembrane" evidence="18">
    <location>
        <begin position="101"/>
        <end position="382"/>
    </location>
</feature>
<dbReference type="Pfam" id="PF01059">
    <property type="entry name" value="Oxidored_q5_N"/>
    <property type="match status" value="1"/>
</dbReference>
<evidence type="ECO:0000256" key="15">
    <source>
        <dbReference type="ARBA" id="ARBA00023136"/>
    </source>
</evidence>
<feature type="transmembrane region" description="Helical" evidence="17">
    <location>
        <begin position="374"/>
        <end position="393"/>
    </location>
</feature>
<keyword evidence="8 17" id="KW-0812">Transmembrane</keyword>
<feature type="transmembrane region" description="Helical" evidence="17">
    <location>
        <begin position="266"/>
        <end position="285"/>
    </location>
</feature>
<dbReference type="PANTHER" id="PTHR43507">
    <property type="entry name" value="NADH-UBIQUINONE OXIDOREDUCTASE CHAIN 4"/>
    <property type="match status" value="1"/>
</dbReference>
<evidence type="ECO:0000256" key="14">
    <source>
        <dbReference type="ARBA" id="ARBA00023128"/>
    </source>
</evidence>
<keyword evidence="13 17" id="KW-0830">Ubiquinone</keyword>
<dbReference type="GO" id="GO:0015990">
    <property type="term" value="P:electron transport coupled proton transport"/>
    <property type="evidence" value="ECO:0007669"/>
    <property type="project" value="TreeGrafter"/>
</dbReference>
<sequence>MSYLFYMIFLIPLFNFSFWYSYQFVYMFFVFIFMLSSSELNLSSISYLFGVDYISYSLIILSFYIISLMNLASLMLMNNCSPFLFINYLICFLLLIIFSSINMLLMYMSFELILIPLMILILGWGYQPERLQSSIYLFFYTLFGSLPLFIFILYIYSDFYLVSFVFELSFNFNFISHLSVIIPFLVKFPMFMLHFWLPKAHVQAPISGSMILAGLMLKIGSYGLIRFMYLNESFFYNYSYIWFSFGILGSLMVSLICLIQVDLSCLIAYSSVAHMSLCLMGILTMTKIGLFGSLIMMLSHGLCSSGLFCLANICYLRVNSRSLYLIKGMIFFMPNLSIFWFLFSSFNMGCPPSINFLSELMIIMSSIYYFDFSLYYLFFSSFFCACFCFYLYSCSQHGIFSDGFSYSNVFVSEFLLLFNHLYPLIILLFWFMIFL</sequence>
<keyword evidence="7 17" id="KW-0679">Respiratory chain</keyword>